<gene>
    <name evidence="2" type="ORF">MGWOODY_Clf1990</name>
</gene>
<reference evidence="2" key="1">
    <citation type="submission" date="2015-10" db="EMBL/GenBank/DDBJ databases">
        <authorList>
            <person name="Gilbert D.G."/>
        </authorList>
    </citation>
    <scope>NUCLEOTIDE SEQUENCE</scope>
</reference>
<evidence type="ECO:0000313" key="2">
    <source>
        <dbReference type="EMBL" id="CUV01726.1"/>
    </source>
</evidence>
<dbReference type="EMBL" id="FAXA01000122">
    <property type="protein sequence ID" value="CUV01726.1"/>
    <property type="molecule type" value="Genomic_DNA"/>
</dbReference>
<organism evidence="2">
    <name type="scientific">hydrothermal vent metagenome</name>
    <dbReference type="NCBI Taxonomy" id="652676"/>
    <lineage>
        <taxon>unclassified sequences</taxon>
        <taxon>metagenomes</taxon>
        <taxon>ecological metagenomes</taxon>
    </lineage>
</organism>
<dbReference type="SUPFAM" id="SSF54637">
    <property type="entry name" value="Thioesterase/thiol ester dehydrase-isomerase"/>
    <property type="match status" value="1"/>
</dbReference>
<dbReference type="Gene3D" id="3.10.129.10">
    <property type="entry name" value="Hotdog Thioesterase"/>
    <property type="match status" value="1"/>
</dbReference>
<name>A0A160V796_9ZZZZ</name>
<sequence>MSGKWLIFYWYAERGSKIDKTDPTEGILLYYDEIELGDEIGPVEKVATDDEVSNFCDVWGAPTPNRFTDPGIAEKAGMKGTIVPGIMTMAMMAQLLTDWGGPGSIKDLDLVFRQPVPHNRALTLAATITDLREEDGENLVECDILMTGTEGERYVGGKAIVALPNR</sequence>
<dbReference type="InterPro" id="IPR002539">
    <property type="entry name" value="MaoC-like_dom"/>
</dbReference>
<dbReference type="AlphaFoldDB" id="A0A160V796"/>
<proteinExistence type="predicted"/>
<accession>A0A160V796</accession>
<dbReference type="Pfam" id="PF01575">
    <property type="entry name" value="MaoC_dehydratas"/>
    <property type="match status" value="1"/>
</dbReference>
<evidence type="ECO:0000259" key="1">
    <source>
        <dbReference type="Pfam" id="PF01575"/>
    </source>
</evidence>
<feature type="domain" description="MaoC-like" evidence="1">
    <location>
        <begin position="68"/>
        <end position="141"/>
    </location>
</feature>
<dbReference type="InterPro" id="IPR029069">
    <property type="entry name" value="HotDog_dom_sf"/>
</dbReference>
<protein>
    <submittedName>
        <fullName evidence="2">Fatty acid synthase subunit beta</fullName>
    </submittedName>
</protein>